<accession>A0ABT1X7U0</accession>
<dbReference type="SUPFAM" id="SSF53955">
    <property type="entry name" value="Lysozyme-like"/>
    <property type="match status" value="1"/>
</dbReference>
<evidence type="ECO:0000256" key="1">
    <source>
        <dbReference type="SAM" id="MobiDB-lite"/>
    </source>
</evidence>
<dbReference type="RefSeq" id="WP_257717819.1">
    <property type="nucleotide sequence ID" value="NZ_JANJOU010000018.1"/>
</dbReference>
<name>A0ABT1X7U0_9PROT</name>
<dbReference type="InterPro" id="IPR023346">
    <property type="entry name" value="Lysozyme-like_dom_sf"/>
</dbReference>
<sequence length="241" mass="24270">MSGVPEQVIPRVMEIGLGSFTIVPDPGVVNPGTGGGSGSTGDTGGTTEAGASIALDTMTSRSWGTSASEAATSVGVNPSALAATCMVESNCQNVAARPGSQIRGAFQMYDPTYEAGLTQAVRYNPNLAGTIQRGIDGSMDPANQAISAAATLRTEAAKLQAAGVSNPTVLDVRGGYNFGTGYTISLAQAADNQPMSEVLRSYSAAQLTANGIGSTTTVGQWRAAVAAKMGDAAYQPVLIGT</sequence>
<proteinExistence type="predicted"/>
<dbReference type="Gene3D" id="1.10.530.10">
    <property type="match status" value="1"/>
</dbReference>
<organism evidence="2 3">
    <name type="scientific">Roseomonas populi</name>
    <dbReference type="NCBI Taxonomy" id="3121582"/>
    <lineage>
        <taxon>Bacteria</taxon>
        <taxon>Pseudomonadati</taxon>
        <taxon>Pseudomonadota</taxon>
        <taxon>Alphaproteobacteria</taxon>
        <taxon>Acetobacterales</taxon>
        <taxon>Roseomonadaceae</taxon>
        <taxon>Roseomonas</taxon>
    </lineage>
</organism>
<evidence type="ECO:0000313" key="2">
    <source>
        <dbReference type="EMBL" id="MCR0984164.1"/>
    </source>
</evidence>
<comment type="caution">
    <text evidence="2">The sequence shown here is derived from an EMBL/GenBank/DDBJ whole genome shotgun (WGS) entry which is preliminary data.</text>
</comment>
<keyword evidence="3" id="KW-1185">Reference proteome</keyword>
<evidence type="ECO:0000313" key="3">
    <source>
        <dbReference type="Proteomes" id="UP001524642"/>
    </source>
</evidence>
<feature type="compositionally biased region" description="Gly residues" evidence="1">
    <location>
        <begin position="32"/>
        <end position="44"/>
    </location>
</feature>
<evidence type="ECO:0008006" key="4">
    <source>
        <dbReference type="Google" id="ProtNLM"/>
    </source>
</evidence>
<dbReference type="Proteomes" id="UP001524642">
    <property type="component" value="Unassembled WGS sequence"/>
</dbReference>
<gene>
    <name evidence="2" type="ORF">NRP21_19080</name>
</gene>
<feature type="region of interest" description="Disordered" evidence="1">
    <location>
        <begin position="26"/>
        <end position="49"/>
    </location>
</feature>
<protein>
    <recommendedName>
        <fullName evidence="4">Lytic transglycosylase domain-containing protein</fullName>
    </recommendedName>
</protein>
<reference evidence="2 3" key="1">
    <citation type="submission" date="2022-06" db="EMBL/GenBank/DDBJ databases">
        <title>Roseomonas CN29.</title>
        <authorList>
            <person name="Cheng Y."/>
            <person name="He X."/>
        </authorList>
    </citation>
    <scope>NUCLEOTIDE SEQUENCE [LARGE SCALE GENOMIC DNA]</scope>
    <source>
        <strain evidence="2 3">CN29</strain>
    </source>
</reference>
<dbReference type="EMBL" id="JANJOU010000018">
    <property type="protein sequence ID" value="MCR0984164.1"/>
    <property type="molecule type" value="Genomic_DNA"/>
</dbReference>